<feature type="domain" description="Neurotransmitter-gated ion-channel ligand-binding" evidence="18">
    <location>
        <begin position="25"/>
        <end position="237"/>
    </location>
</feature>
<dbReference type="PANTHER" id="PTHR18945">
    <property type="entry name" value="NEUROTRANSMITTER GATED ION CHANNEL"/>
    <property type="match status" value="1"/>
</dbReference>
<keyword evidence="20" id="KW-1185">Reference proteome</keyword>
<keyword evidence="8 17" id="KW-0406">Ion transport</keyword>
<evidence type="ECO:0000256" key="12">
    <source>
        <dbReference type="ARBA" id="ARBA00023180"/>
    </source>
</evidence>
<dbReference type="Pfam" id="PF02931">
    <property type="entry name" value="Neur_chan_LBD"/>
    <property type="match status" value="1"/>
</dbReference>
<keyword evidence="6 17" id="KW-1133">Transmembrane helix</keyword>
<dbReference type="Pfam" id="PF02932">
    <property type="entry name" value="Neur_chan_memb"/>
    <property type="match status" value="1"/>
</dbReference>
<proteinExistence type="inferred from homology"/>
<dbReference type="SUPFAM" id="SSF90112">
    <property type="entry name" value="Neurotransmitter-gated ion-channel transmembrane pore"/>
    <property type="match status" value="1"/>
</dbReference>
<evidence type="ECO:0000256" key="2">
    <source>
        <dbReference type="ARBA" id="ARBA00022448"/>
    </source>
</evidence>
<dbReference type="InterPro" id="IPR018000">
    <property type="entry name" value="Neurotransmitter_ion_chnl_CS"/>
</dbReference>
<dbReference type="InterPro" id="IPR006201">
    <property type="entry name" value="Neur_channel"/>
</dbReference>
<evidence type="ECO:0000256" key="14">
    <source>
        <dbReference type="ARBA" id="ARBA00023286"/>
    </source>
</evidence>
<dbReference type="InterPro" id="IPR002394">
    <property type="entry name" value="Nicotinic_acetylcholine_rcpt"/>
</dbReference>
<evidence type="ECO:0000256" key="15">
    <source>
        <dbReference type="ARBA" id="ARBA00023303"/>
    </source>
</evidence>
<comment type="subcellular location">
    <subcellularLocation>
        <location evidence="16">Postsynaptic cell membrane</location>
        <topology evidence="16">Multi-pass membrane protein</topology>
    </subcellularLocation>
</comment>
<keyword evidence="14" id="KW-1071">Ligand-gated ion channel</keyword>
<feature type="transmembrane region" description="Helical" evidence="17">
    <location>
        <begin position="301"/>
        <end position="326"/>
    </location>
</feature>
<keyword evidence="9 17" id="KW-0472">Membrane</keyword>
<evidence type="ECO:0000256" key="16">
    <source>
        <dbReference type="ARBA" id="ARBA00034104"/>
    </source>
</evidence>
<comment type="similarity">
    <text evidence="1">Belongs to the ligand-gated ion channel (TC 1.A.9) family. Acetylcholine receptor (TC 1.A.9.1) subfamily.</text>
</comment>
<keyword evidence="3" id="KW-1003">Cell membrane</keyword>
<dbReference type="OMA" id="ITYYRQI"/>
<dbReference type="PRINTS" id="PR00254">
    <property type="entry name" value="NICOTINICR"/>
</dbReference>
<organism evidence="20 21">
    <name type="scientific">Haemonchus contortus</name>
    <name type="common">Barber pole worm</name>
    <dbReference type="NCBI Taxonomy" id="6289"/>
    <lineage>
        <taxon>Eukaryota</taxon>
        <taxon>Metazoa</taxon>
        <taxon>Ecdysozoa</taxon>
        <taxon>Nematoda</taxon>
        <taxon>Chromadorea</taxon>
        <taxon>Rhabditida</taxon>
        <taxon>Rhabditina</taxon>
        <taxon>Rhabditomorpha</taxon>
        <taxon>Strongyloidea</taxon>
        <taxon>Trichostrongylidae</taxon>
        <taxon>Haemonchus</taxon>
    </lineage>
</organism>
<name>A0A7I4YZ83_HAECO</name>
<dbReference type="GO" id="GO:0022848">
    <property type="term" value="F:acetylcholine-gated monoatomic cation-selective channel activity"/>
    <property type="evidence" value="ECO:0007669"/>
    <property type="project" value="InterPro"/>
</dbReference>
<dbReference type="AlphaFoldDB" id="A0A7I4YZ83"/>
<keyword evidence="15 17" id="KW-0407">Ion channel</keyword>
<reference evidence="21" key="1">
    <citation type="submission" date="2020-12" db="UniProtKB">
        <authorList>
            <consortium name="WormBaseParasite"/>
        </authorList>
    </citation>
    <scope>IDENTIFICATION</scope>
    <source>
        <strain evidence="21">MHco3</strain>
    </source>
</reference>
<dbReference type="WBParaSite" id="HCON_00160910-00001">
    <property type="protein sequence ID" value="HCON_00160910-00001"/>
    <property type="gene ID" value="HCON_00160910"/>
</dbReference>
<dbReference type="OrthoDB" id="5975154at2759"/>
<dbReference type="InterPro" id="IPR036734">
    <property type="entry name" value="Neur_chan_lig-bd_sf"/>
</dbReference>
<evidence type="ECO:0000256" key="8">
    <source>
        <dbReference type="ARBA" id="ARBA00023065"/>
    </source>
</evidence>
<dbReference type="PRINTS" id="PR00252">
    <property type="entry name" value="NRIONCHANNEL"/>
</dbReference>
<evidence type="ECO:0000256" key="6">
    <source>
        <dbReference type="ARBA" id="ARBA00022989"/>
    </source>
</evidence>
<dbReference type="GO" id="GO:0045211">
    <property type="term" value="C:postsynaptic membrane"/>
    <property type="evidence" value="ECO:0007669"/>
    <property type="project" value="UniProtKB-SubCell"/>
</dbReference>
<feature type="chain" id="PRO_5029940453" evidence="17">
    <location>
        <begin position="22"/>
        <end position="538"/>
    </location>
</feature>
<feature type="transmembrane region" description="Helical" evidence="17">
    <location>
        <begin position="271"/>
        <end position="289"/>
    </location>
</feature>
<evidence type="ECO:0000256" key="17">
    <source>
        <dbReference type="RuleBase" id="RU000687"/>
    </source>
</evidence>
<dbReference type="InterPro" id="IPR038050">
    <property type="entry name" value="Neuro_actylchol_rec"/>
</dbReference>
<evidence type="ECO:0000256" key="7">
    <source>
        <dbReference type="ARBA" id="ARBA00023018"/>
    </source>
</evidence>
<keyword evidence="11" id="KW-0675">Receptor</keyword>
<keyword evidence="13" id="KW-0628">Postsynaptic cell membrane</keyword>
<dbReference type="InterPro" id="IPR036719">
    <property type="entry name" value="Neuro-gated_channel_TM_sf"/>
</dbReference>
<dbReference type="PROSITE" id="PS00236">
    <property type="entry name" value="NEUROTR_ION_CHANNEL"/>
    <property type="match status" value="1"/>
</dbReference>
<evidence type="ECO:0000256" key="3">
    <source>
        <dbReference type="ARBA" id="ARBA00022475"/>
    </source>
</evidence>
<keyword evidence="12" id="KW-0325">Glycoprotein</keyword>
<dbReference type="GO" id="GO:0004888">
    <property type="term" value="F:transmembrane signaling receptor activity"/>
    <property type="evidence" value="ECO:0007669"/>
    <property type="project" value="InterPro"/>
</dbReference>
<evidence type="ECO:0000259" key="18">
    <source>
        <dbReference type="Pfam" id="PF02931"/>
    </source>
</evidence>
<evidence type="ECO:0000259" key="19">
    <source>
        <dbReference type="Pfam" id="PF02932"/>
    </source>
</evidence>
<evidence type="ECO:0000256" key="5">
    <source>
        <dbReference type="ARBA" id="ARBA00022729"/>
    </source>
</evidence>
<dbReference type="Proteomes" id="UP000025227">
    <property type="component" value="Unplaced"/>
</dbReference>
<dbReference type="InterPro" id="IPR006202">
    <property type="entry name" value="Neur_chan_lig-bd"/>
</dbReference>
<accession>A0A7I4YZ83</accession>
<keyword evidence="4 17" id="KW-0812">Transmembrane</keyword>
<evidence type="ECO:0000256" key="13">
    <source>
        <dbReference type="ARBA" id="ARBA00023257"/>
    </source>
</evidence>
<dbReference type="FunFam" id="2.70.170.10:FF:000016">
    <property type="entry name" value="Nicotinic acetylcholine receptor subunit"/>
    <property type="match status" value="1"/>
</dbReference>
<dbReference type="Gene3D" id="2.70.170.10">
    <property type="entry name" value="Neurotransmitter-gated ion-channel ligand-binding domain"/>
    <property type="match status" value="1"/>
</dbReference>
<evidence type="ECO:0000256" key="1">
    <source>
        <dbReference type="ARBA" id="ARBA00009237"/>
    </source>
</evidence>
<feature type="domain" description="Neurotransmitter-gated ion-channel transmembrane" evidence="19">
    <location>
        <begin position="245"/>
        <end position="527"/>
    </location>
</feature>
<feature type="transmembrane region" description="Helical" evidence="17">
    <location>
        <begin position="239"/>
        <end position="264"/>
    </location>
</feature>
<dbReference type="InterPro" id="IPR006029">
    <property type="entry name" value="Neurotrans-gated_channel_TM"/>
</dbReference>
<feature type="transmembrane region" description="Helical" evidence="17">
    <location>
        <begin position="513"/>
        <end position="531"/>
    </location>
</feature>
<evidence type="ECO:0000313" key="20">
    <source>
        <dbReference type="Proteomes" id="UP000025227"/>
    </source>
</evidence>
<sequence>MQRSVLTFVLLLCLFIHCVDSSKDENRLYREILNGYNKLVRPVRNPADTLKVEMKVFLQQIMSLDGKNQIIELNAWLKYVWVDYRLSWNASKYGGVSSVRFAGGENQIWRPDVLLYNSANEDFDSTYKSNEVVYSTGEVNWVPPGIFRASCKMDITYFPFDDQLCFLKFGSWTYNGNALDLQIITEPGEEPAMDLSTYTPSGEWNLIKVPAIREVSYSQCCPEPYSTVTFYMLLRRRSIYYLFNIVFPTLLISVMTLIGFCLPAHDMSEKIGYQTTILLSICFFVTIVSEMTPPTSESVPLLGMFFSTLTLIVAVSTTFTITVLHFRYRHPHNTRMTPTLRRFFLEWLPKVILMSSWEQRRRNTSDTFSQNECHHIRSDVKSVEELKFGTFDSCESMESLLSNTISSLRRKRNTYEKLYLQRKIGEGILTKRSTLKKSRSALSRDTPSMSSIGACSTTFRSRPHIQNGASAFIKCYSLILKRLKQVRHRGEHLRVTMIEQEEWKYAALVLDRLCLILFTLLMSSFGVSMIISTPHFDA</sequence>
<evidence type="ECO:0000313" key="21">
    <source>
        <dbReference type="WBParaSite" id="HCON_00160910-00001"/>
    </source>
</evidence>
<dbReference type="NCBIfam" id="TIGR00860">
    <property type="entry name" value="LIC"/>
    <property type="match status" value="1"/>
</dbReference>
<dbReference type="Gene3D" id="1.20.58.390">
    <property type="entry name" value="Neurotransmitter-gated ion-channel transmembrane domain"/>
    <property type="match status" value="1"/>
</dbReference>
<dbReference type="CDD" id="cd18997">
    <property type="entry name" value="LGIC_ECD_nAChR"/>
    <property type="match status" value="1"/>
</dbReference>
<dbReference type="SUPFAM" id="SSF63712">
    <property type="entry name" value="Nicotinic receptor ligand binding domain-like"/>
    <property type="match status" value="1"/>
</dbReference>
<keyword evidence="10" id="KW-1015">Disulfide bond</keyword>
<evidence type="ECO:0000256" key="4">
    <source>
        <dbReference type="ARBA" id="ARBA00022692"/>
    </source>
</evidence>
<protein>
    <submittedName>
        <fullName evidence="21">Uncharacterized protein</fullName>
    </submittedName>
</protein>
<keyword evidence="5 17" id="KW-0732">Signal</keyword>
<keyword evidence="2 17" id="KW-0813">Transport</keyword>
<evidence type="ECO:0000256" key="10">
    <source>
        <dbReference type="ARBA" id="ARBA00023157"/>
    </source>
</evidence>
<keyword evidence="7" id="KW-0770">Synapse</keyword>
<feature type="signal peptide" evidence="17">
    <location>
        <begin position="1"/>
        <end position="21"/>
    </location>
</feature>
<evidence type="ECO:0000256" key="11">
    <source>
        <dbReference type="ARBA" id="ARBA00023170"/>
    </source>
</evidence>
<evidence type="ECO:0000256" key="9">
    <source>
        <dbReference type="ARBA" id="ARBA00023136"/>
    </source>
</evidence>
<dbReference type="CDD" id="cd19051">
    <property type="entry name" value="LGIC_TM_cation"/>
    <property type="match status" value="1"/>
</dbReference>